<evidence type="ECO:0000256" key="1">
    <source>
        <dbReference type="SAM" id="MobiDB-lite"/>
    </source>
</evidence>
<evidence type="ECO:0000256" key="2">
    <source>
        <dbReference type="SAM" id="SignalP"/>
    </source>
</evidence>
<evidence type="ECO:0000313" key="4">
    <source>
        <dbReference type="Proteomes" id="UP000410492"/>
    </source>
</evidence>
<dbReference type="OrthoDB" id="8192785at2759"/>
<feature type="region of interest" description="Disordered" evidence="1">
    <location>
        <begin position="51"/>
        <end position="71"/>
    </location>
</feature>
<dbReference type="AlphaFoldDB" id="A0A653DKG5"/>
<proteinExistence type="predicted"/>
<feature type="signal peptide" evidence="2">
    <location>
        <begin position="1"/>
        <end position="20"/>
    </location>
</feature>
<accession>A0A653DKG5</accession>
<protein>
    <submittedName>
        <fullName evidence="3">Uncharacterized protein</fullName>
    </submittedName>
</protein>
<dbReference type="PANTHER" id="PTHR37685">
    <property type="entry name" value="GEO11136P1-RELATED"/>
    <property type="match status" value="1"/>
</dbReference>
<keyword evidence="4" id="KW-1185">Reference proteome</keyword>
<dbReference type="PANTHER" id="PTHR37685:SF1">
    <property type="entry name" value="GEO11136P1-RELATED"/>
    <property type="match status" value="1"/>
</dbReference>
<gene>
    <name evidence="3" type="ORF">CALMAC_LOCUS18179</name>
</gene>
<dbReference type="Proteomes" id="UP000410492">
    <property type="component" value="Unassembled WGS sequence"/>
</dbReference>
<keyword evidence="2" id="KW-0732">Signal</keyword>
<sequence>MKLYSVLLLALLALVRPSFSQIHYVPAQILIPTFNGTPLATVNHTINKYPPPPPAYGYNQPQPSYQHNQPQAAYHYNPPVAQIPPAQIGWNHWNPQPSYNYSKPGSNNSAYGYNYNSISYRYNNSNNSRDYNASQDGHLWVGTIQPFDRLLFNQEYFKTGNWWRSREKIIEYPKDLPAGYNRHETISAIRCYNKFYDGNTASAKIVDGGIGRQYVKIKISSNKWGYGFRYLVQIFGH</sequence>
<evidence type="ECO:0000313" key="3">
    <source>
        <dbReference type="EMBL" id="VEN60504.1"/>
    </source>
</evidence>
<feature type="chain" id="PRO_5024848750" evidence="2">
    <location>
        <begin position="21"/>
        <end position="237"/>
    </location>
</feature>
<reference evidence="3 4" key="1">
    <citation type="submission" date="2019-01" db="EMBL/GenBank/DDBJ databases">
        <authorList>
            <person name="Sayadi A."/>
        </authorList>
    </citation>
    <scope>NUCLEOTIDE SEQUENCE [LARGE SCALE GENOMIC DNA]</scope>
</reference>
<dbReference type="InterPro" id="IPR031734">
    <property type="entry name" value="MBF2"/>
</dbReference>
<organism evidence="3 4">
    <name type="scientific">Callosobruchus maculatus</name>
    <name type="common">Southern cowpea weevil</name>
    <name type="synonym">Pulse bruchid</name>
    <dbReference type="NCBI Taxonomy" id="64391"/>
    <lineage>
        <taxon>Eukaryota</taxon>
        <taxon>Metazoa</taxon>
        <taxon>Ecdysozoa</taxon>
        <taxon>Arthropoda</taxon>
        <taxon>Hexapoda</taxon>
        <taxon>Insecta</taxon>
        <taxon>Pterygota</taxon>
        <taxon>Neoptera</taxon>
        <taxon>Endopterygota</taxon>
        <taxon>Coleoptera</taxon>
        <taxon>Polyphaga</taxon>
        <taxon>Cucujiformia</taxon>
        <taxon>Chrysomeloidea</taxon>
        <taxon>Chrysomelidae</taxon>
        <taxon>Bruchinae</taxon>
        <taxon>Bruchini</taxon>
        <taxon>Callosobruchus</taxon>
    </lineage>
</organism>
<dbReference type="EMBL" id="CAACVG010012568">
    <property type="protein sequence ID" value="VEN60504.1"/>
    <property type="molecule type" value="Genomic_DNA"/>
</dbReference>
<dbReference type="Pfam" id="PF15868">
    <property type="entry name" value="MBF2"/>
    <property type="match status" value="1"/>
</dbReference>
<name>A0A653DKG5_CALMS</name>